<accession>J9UI13</accession>
<sequence>MYFFDNEENEEIDKLHYEKYYLDLGYKYICGIDEVGRGSLFGEVTACAVIMPLDDDIIKEANDSKKLTAKKEKSYIKLSYKKHYHIQYIL</sequence>
<dbReference type="GO" id="GO:0004523">
    <property type="term" value="F:RNA-DNA hybrid ribonuclease activity"/>
    <property type="evidence" value="ECO:0007669"/>
    <property type="project" value="UniProtKB-EC"/>
</dbReference>
<keyword evidence="2" id="KW-0255">Endonuclease</keyword>
<evidence type="ECO:0000256" key="2">
    <source>
        <dbReference type="RuleBase" id="RU003515"/>
    </source>
</evidence>
<evidence type="ECO:0000313" key="4">
    <source>
        <dbReference type="EMBL" id="AFR69875.1"/>
    </source>
</evidence>
<dbReference type="InterPro" id="IPR024567">
    <property type="entry name" value="RNase_HII/HIII_dom"/>
</dbReference>
<proteinExistence type="inferred from homology"/>
<dbReference type="AlphaFoldDB" id="J9UI13"/>
<dbReference type="SUPFAM" id="SSF53098">
    <property type="entry name" value="Ribonuclease H-like"/>
    <property type="match status" value="1"/>
</dbReference>
<dbReference type="InterPro" id="IPR012337">
    <property type="entry name" value="RNaseH-like_sf"/>
</dbReference>
<protein>
    <recommendedName>
        <fullName evidence="2">Ribonuclease</fullName>
        <ecNumber evidence="2">3.1.26.4</ecNumber>
    </recommendedName>
</protein>
<feature type="domain" description="RNase H type-2" evidence="3">
    <location>
        <begin position="27"/>
        <end position="90"/>
    </location>
</feature>
<keyword evidence="2" id="KW-0540">Nuclease</keyword>
<dbReference type="PROSITE" id="PS51975">
    <property type="entry name" value="RNASE_H_2"/>
    <property type="match status" value="1"/>
</dbReference>
<comment type="catalytic activity">
    <reaction evidence="2">
        <text>Endonucleolytic cleavage to 5'-phosphomonoester.</text>
        <dbReference type="EC" id="3.1.26.4"/>
    </reaction>
</comment>
<reference evidence="4 5" key="1">
    <citation type="journal article" date="2012" name="BMC Genomics">
        <title>Comparative genomics of Brachyspira pilosicoli strains: genome rearrangements, reductions and correlation of genetic compliment with phenotypic diversity.</title>
        <authorList>
            <person name="Mappley L.J."/>
            <person name="Black M.L."/>
            <person name="Abuoun M."/>
            <person name="Darby A.C."/>
            <person name="Woodward M.J."/>
            <person name="Parkhill J."/>
            <person name="Turner A.K."/>
            <person name="Bellgard M.I."/>
            <person name="La T."/>
            <person name="Phillips N.D."/>
            <person name="La Ragione R.M."/>
            <person name="Hampson D.J."/>
        </authorList>
    </citation>
    <scope>NUCLEOTIDE SEQUENCE [LARGE SCALE GENOMIC DNA]</scope>
    <source>
        <strain evidence="4">B2904</strain>
    </source>
</reference>
<keyword evidence="2" id="KW-0378">Hydrolase</keyword>
<organism evidence="4 5">
    <name type="scientific">Brachyspira pilosicoli B2904</name>
    <dbReference type="NCBI Taxonomy" id="1133568"/>
    <lineage>
        <taxon>Bacteria</taxon>
        <taxon>Pseudomonadati</taxon>
        <taxon>Spirochaetota</taxon>
        <taxon>Spirochaetia</taxon>
        <taxon>Brachyspirales</taxon>
        <taxon>Brachyspiraceae</taxon>
        <taxon>Brachyspira</taxon>
    </lineage>
</organism>
<comment type="caution">
    <text evidence="1">Lacks conserved residue(s) required for the propagation of feature annotation.</text>
</comment>
<comment type="function">
    <text evidence="2">Endonuclease that specifically degrades the RNA of RNA-DNA hybrids.</text>
</comment>
<gene>
    <name evidence="4" type="ORF">B2904_orf526</name>
</gene>
<dbReference type="InterPro" id="IPR036397">
    <property type="entry name" value="RNaseH_sf"/>
</dbReference>
<dbReference type="Pfam" id="PF01351">
    <property type="entry name" value="RNase_HII"/>
    <property type="match status" value="1"/>
</dbReference>
<dbReference type="EC" id="3.1.26.4" evidence="2"/>
<dbReference type="GO" id="GO:0003723">
    <property type="term" value="F:RNA binding"/>
    <property type="evidence" value="ECO:0007669"/>
    <property type="project" value="UniProtKB-UniRule"/>
</dbReference>
<dbReference type="Gene3D" id="3.30.420.10">
    <property type="entry name" value="Ribonuclease H-like superfamily/Ribonuclease H"/>
    <property type="match status" value="1"/>
</dbReference>
<evidence type="ECO:0000259" key="3">
    <source>
        <dbReference type="PROSITE" id="PS51975"/>
    </source>
</evidence>
<dbReference type="PATRIC" id="fig|1133568.3.peg.519"/>
<dbReference type="HOGENOM" id="CLU_2435061_0_0_12"/>
<evidence type="ECO:0000256" key="1">
    <source>
        <dbReference type="PROSITE-ProRule" id="PRU01319"/>
    </source>
</evidence>
<comment type="similarity">
    <text evidence="2">Belongs to the RNase HII family.</text>
</comment>
<name>J9UI13_BRAPL</name>
<dbReference type="Proteomes" id="UP000007346">
    <property type="component" value="Chromosome"/>
</dbReference>
<dbReference type="EMBL" id="CP003490">
    <property type="protein sequence ID" value="AFR69875.1"/>
    <property type="molecule type" value="Genomic_DNA"/>
</dbReference>
<dbReference type="KEGG" id="bpj:B2904_orf526"/>
<evidence type="ECO:0000313" key="5">
    <source>
        <dbReference type="Proteomes" id="UP000007346"/>
    </source>
</evidence>